<dbReference type="AlphaFoldDB" id="A0A6J4HJD9"/>
<evidence type="ECO:0000256" key="7">
    <source>
        <dbReference type="SAM" id="Phobius"/>
    </source>
</evidence>
<dbReference type="GO" id="GO:0005886">
    <property type="term" value="C:plasma membrane"/>
    <property type="evidence" value="ECO:0007669"/>
    <property type="project" value="UniProtKB-SubCell"/>
</dbReference>
<sequence>MLAYVAQEAVQGYGWLTPDQMLVGLGLAETTPGPLILVLQFVGFLAGYGAGGLAWGVLASVLTVWVTFAPCFAFIFLGAPYVERLHANRALTGALAAVTAAVVGVIANLALWFGLRVLFAEVRRVDAGPVGLDVPVLGSLDPLALALAALAAACLFWLKLGLLRTLGVTAVVGLVAKLALG</sequence>
<comment type="subcellular location">
    <subcellularLocation>
        <location evidence="1">Cell membrane</location>
        <topology evidence="1">Multi-pass membrane protein</topology>
    </subcellularLocation>
</comment>
<feature type="transmembrane region" description="Helical" evidence="7">
    <location>
        <begin position="64"/>
        <end position="82"/>
    </location>
</feature>
<evidence type="ECO:0000313" key="8">
    <source>
        <dbReference type="EMBL" id="CAA9222957.1"/>
    </source>
</evidence>
<keyword evidence="6 7" id="KW-0472">Membrane</keyword>
<dbReference type="GO" id="GO:0015109">
    <property type="term" value="F:chromate transmembrane transporter activity"/>
    <property type="evidence" value="ECO:0007669"/>
    <property type="project" value="InterPro"/>
</dbReference>
<proteinExistence type="inferred from homology"/>
<protein>
    <submittedName>
        <fullName evidence="8">Chromate transport protein ChrA</fullName>
    </submittedName>
</protein>
<dbReference type="Pfam" id="PF02417">
    <property type="entry name" value="Chromate_transp"/>
    <property type="match status" value="1"/>
</dbReference>
<dbReference type="PANTHER" id="PTHR33567">
    <property type="entry name" value="CHROMATE ION TRANSPORTER (EUROFUNG)"/>
    <property type="match status" value="1"/>
</dbReference>
<dbReference type="PANTHER" id="PTHR33567:SF3">
    <property type="entry name" value="CHROMATE ION TRANSPORTER (EUROFUNG)"/>
    <property type="match status" value="1"/>
</dbReference>
<feature type="transmembrane region" description="Helical" evidence="7">
    <location>
        <begin position="135"/>
        <end position="158"/>
    </location>
</feature>
<evidence type="ECO:0000256" key="2">
    <source>
        <dbReference type="ARBA" id="ARBA00005262"/>
    </source>
</evidence>
<evidence type="ECO:0000256" key="4">
    <source>
        <dbReference type="ARBA" id="ARBA00022692"/>
    </source>
</evidence>
<keyword evidence="3" id="KW-1003">Cell membrane</keyword>
<dbReference type="InterPro" id="IPR003370">
    <property type="entry name" value="Chromate_transpt"/>
</dbReference>
<comment type="similarity">
    <text evidence="2">Belongs to the chromate ion transporter (CHR) (TC 2.A.51) family.</text>
</comment>
<keyword evidence="4 7" id="KW-0812">Transmembrane</keyword>
<name>A0A6J4HJD9_9PROT</name>
<organism evidence="8">
    <name type="scientific">uncultured Craurococcus sp</name>
    <dbReference type="NCBI Taxonomy" id="1135998"/>
    <lineage>
        <taxon>Bacteria</taxon>
        <taxon>Pseudomonadati</taxon>
        <taxon>Pseudomonadota</taxon>
        <taxon>Alphaproteobacteria</taxon>
        <taxon>Acetobacterales</taxon>
        <taxon>Acetobacteraceae</taxon>
        <taxon>Craurococcus</taxon>
        <taxon>environmental samples</taxon>
    </lineage>
</organism>
<dbReference type="EMBL" id="CADCTD010000016">
    <property type="protein sequence ID" value="CAA9222957.1"/>
    <property type="molecule type" value="Genomic_DNA"/>
</dbReference>
<reference evidence="8" key="1">
    <citation type="submission" date="2020-02" db="EMBL/GenBank/DDBJ databases">
        <authorList>
            <person name="Meier V. D."/>
        </authorList>
    </citation>
    <scope>NUCLEOTIDE SEQUENCE</scope>
    <source>
        <strain evidence="8">AVDCRST_MAG27</strain>
    </source>
</reference>
<feature type="transmembrane region" description="Helical" evidence="7">
    <location>
        <begin position="94"/>
        <end position="115"/>
    </location>
</feature>
<evidence type="ECO:0000256" key="3">
    <source>
        <dbReference type="ARBA" id="ARBA00022475"/>
    </source>
</evidence>
<evidence type="ECO:0000256" key="6">
    <source>
        <dbReference type="ARBA" id="ARBA00023136"/>
    </source>
</evidence>
<gene>
    <name evidence="8" type="ORF">AVDCRST_MAG27-441</name>
</gene>
<accession>A0A6J4HJD9</accession>
<keyword evidence="5 7" id="KW-1133">Transmembrane helix</keyword>
<evidence type="ECO:0000256" key="1">
    <source>
        <dbReference type="ARBA" id="ARBA00004651"/>
    </source>
</evidence>
<evidence type="ECO:0000256" key="5">
    <source>
        <dbReference type="ARBA" id="ARBA00022989"/>
    </source>
</evidence>